<dbReference type="EMBL" id="OU892282">
    <property type="protein sequence ID" value="CAG9770602.1"/>
    <property type="molecule type" value="Genomic_DNA"/>
</dbReference>
<organism evidence="1 2">
    <name type="scientific">Ceutorhynchus assimilis</name>
    <name type="common">cabbage seed weevil</name>
    <dbReference type="NCBI Taxonomy" id="467358"/>
    <lineage>
        <taxon>Eukaryota</taxon>
        <taxon>Metazoa</taxon>
        <taxon>Ecdysozoa</taxon>
        <taxon>Arthropoda</taxon>
        <taxon>Hexapoda</taxon>
        <taxon>Insecta</taxon>
        <taxon>Pterygota</taxon>
        <taxon>Neoptera</taxon>
        <taxon>Endopterygota</taxon>
        <taxon>Coleoptera</taxon>
        <taxon>Polyphaga</taxon>
        <taxon>Cucujiformia</taxon>
        <taxon>Curculionidae</taxon>
        <taxon>Ceutorhynchinae</taxon>
        <taxon>Ceutorhynchus</taxon>
    </lineage>
</organism>
<keyword evidence="2" id="KW-1185">Reference proteome</keyword>
<sequence length="242" mass="27613">MGNCLTTCLPASCKRNKRLGNFNMLPGSRGDFSFLIEEGNRFFNFVLLRSFLSRLFQRRKNRKKKQTSHMVEGLLNPQLSYQRLPESQRVSPQSSYISKDIQLQYLDAGALLERTNTSTPDNSLDLEWEHETLPISIKHEPSCSSWATSIFPEDTLTTQPNQSPLHTECAMHTTDSDYSRVSSSANSLEWDSVHNSVQSECDTIDTDTQFLLNEIDRLTMRALKETGTVMEEESVSYLDDNL</sequence>
<dbReference type="Proteomes" id="UP001152799">
    <property type="component" value="Chromosome 6"/>
</dbReference>
<evidence type="ECO:0000313" key="2">
    <source>
        <dbReference type="Proteomes" id="UP001152799"/>
    </source>
</evidence>
<protein>
    <submittedName>
        <fullName evidence="1">Uncharacterized protein</fullName>
    </submittedName>
</protein>
<evidence type="ECO:0000313" key="1">
    <source>
        <dbReference type="EMBL" id="CAG9770602.1"/>
    </source>
</evidence>
<gene>
    <name evidence="1" type="ORF">CEUTPL_LOCUS11052</name>
</gene>
<proteinExistence type="predicted"/>
<accession>A0A9N9QQW0</accession>
<reference evidence="1" key="1">
    <citation type="submission" date="2022-01" db="EMBL/GenBank/DDBJ databases">
        <authorList>
            <person name="King R."/>
        </authorList>
    </citation>
    <scope>NUCLEOTIDE SEQUENCE</scope>
</reference>
<dbReference type="OrthoDB" id="6423726at2759"/>
<name>A0A9N9QQW0_9CUCU</name>
<dbReference type="AlphaFoldDB" id="A0A9N9QQW0"/>